<comment type="caution">
    <text evidence="3">The sequence shown here is derived from an EMBL/GenBank/DDBJ whole genome shotgun (WGS) entry which is preliminary data.</text>
</comment>
<dbReference type="PANTHER" id="PTHR37461">
    <property type="entry name" value="ANTI-SIGMA-K FACTOR RSKA"/>
    <property type="match status" value="1"/>
</dbReference>
<proteinExistence type="predicted"/>
<keyword evidence="4" id="KW-1185">Reference proteome</keyword>
<evidence type="ECO:0000313" key="3">
    <source>
        <dbReference type="EMBL" id="PXW75165.1"/>
    </source>
</evidence>
<dbReference type="EMBL" id="QJJM01000007">
    <property type="protein sequence ID" value="PXW75165.1"/>
    <property type="molecule type" value="Genomic_DNA"/>
</dbReference>
<dbReference type="InterPro" id="IPR051474">
    <property type="entry name" value="Anti-sigma-K/W_factor"/>
</dbReference>
<protein>
    <submittedName>
        <fullName evidence="3">Anti-sigma-K factor RskA</fullName>
    </submittedName>
</protein>
<gene>
    <name evidence="3" type="ORF">C7451_107134</name>
</gene>
<dbReference type="GO" id="GO:0016989">
    <property type="term" value="F:sigma factor antagonist activity"/>
    <property type="evidence" value="ECO:0007669"/>
    <property type="project" value="TreeGrafter"/>
</dbReference>
<dbReference type="AlphaFoldDB" id="A0A2V3V4L8"/>
<dbReference type="InterPro" id="IPR018764">
    <property type="entry name" value="RskA_C"/>
</dbReference>
<dbReference type="GO" id="GO:0006417">
    <property type="term" value="P:regulation of translation"/>
    <property type="evidence" value="ECO:0007669"/>
    <property type="project" value="TreeGrafter"/>
</dbReference>
<sequence length="242" mass="25784">MSSDAMPDRSAMAAELALGLLEGAERAEALRLMLADPGFAAEVDAWRSRIAPLYDGFPEIDAPAGLMNRIEGLIDAELAVEPGSSVVAPLPAKESGGGWKMATFAASAIAAVLALALVWPRPEVAPVPQARPDMAVAQLTGPIDGLLLTARYDSSTSEMLVRVEGMPVTDTEPELWIVPADGQPRRLGRLMRGGVTRIEIPEGHRKFIDPLSNLILTMEPKVLPDPDKPSAPTVAQGRLQRI</sequence>
<dbReference type="Proteomes" id="UP000248014">
    <property type="component" value="Unassembled WGS sequence"/>
</dbReference>
<accession>A0A2V3V4L8</accession>
<organism evidence="3 4">
    <name type="scientific">Blastomonas natatoria</name>
    <dbReference type="NCBI Taxonomy" id="34015"/>
    <lineage>
        <taxon>Bacteria</taxon>
        <taxon>Pseudomonadati</taxon>
        <taxon>Pseudomonadota</taxon>
        <taxon>Alphaproteobacteria</taxon>
        <taxon>Sphingomonadales</taxon>
        <taxon>Sphingomonadaceae</taxon>
        <taxon>Blastomonas</taxon>
    </lineage>
</organism>
<dbReference type="Pfam" id="PF10099">
    <property type="entry name" value="RskA_C"/>
    <property type="match status" value="1"/>
</dbReference>
<dbReference type="OrthoDB" id="9816387at2"/>
<dbReference type="PANTHER" id="PTHR37461:SF1">
    <property type="entry name" value="ANTI-SIGMA-K FACTOR RSKA"/>
    <property type="match status" value="1"/>
</dbReference>
<reference evidence="3 4" key="1">
    <citation type="submission" date="2018-05" db="EMBL/GenBank/DDBJ databases">
        <title>Genomic Encyclopedia of Type Strains, Phase IV (KMG-IV): sequencing the most valuable type-strain genomes for metagenomic binning, comparative biology and taxonomic classification.</title>
        <authorList>
            <person name="Goeker M."/>
        </authorList>
    </citation>
    <scope>NUCLEOTIDE SEQUENCE [LARGE SCALE GENOMIC DNA]</scope>
    <source>
        <strain evidence="3 4">DSM 3183</strain>
    </source>
</reference>
<dbReference type="GO" id="GO:0005886">
    <property type="term" value="C:plasma membrane"/>
    <property type="evidence" value="ECO:0007669"/>
    <property type="project" value="InterPro"/>
</dbReference>
<evidence type="ECO:0000256" key="1">
    <source>
        <dbReference type="SAM" id="MobiDB-lite"/>
    </source>
</evidence>
<dbReference type="RefSeq" id="WP_110298907.1">
    <property type="nucleotide sequence ID" value="NZ_QJJM01000007.1"/>
</dbReference>
<feature type="domain" description="Anti-sigma K factor RskA C-terminal" evidence="2">
    <location>
        <begin position="106"/>
        <end position="220"/>
    </location>
</feature>
<evidence type="ECO:0000259" key="2">
    <source>
        <dbReference type="Pfam" id="PF10099"/>
    </source>
</evidence>
<evidence type="ECO:0000313" key="4">
    <source>
        <dbReference type="Proteomes" id="UP000248014"/>
    </source>
</evidence>
<name>A0A2V3V4L8_9SPHN</name>
<feature type="region of interest" description="Disordered" evidence="1">
    <location>
        <begin position="220"/>
        <end position="242"/>
    </location>
</feature>